<reference evidence="11 12" key="1">
    <citation type="journal article" date="2019" name="Microbiol. Resour. Announc.">
        <title>Complete Genome Sequences of Three Mycoplasma anserisalpingitis (Mycoplasma sp. 1220) Strains.</title>
        <authorList>
            <person name="Grozner D."/>
            <person name="Forro B."/>
            <person name="Kovacs A.B."/>
            <person name="Marton S."/>
            <person name="Banyai K."/>
            <person name="Kreizinger Z."/>
            <person name="Sulyok K.M."/>
            <person name="Gyuranecz M."/>
        </authorList>
    </citation>
    <scope>NUCLEOTIDE SEQUENCE [LARGE SCALE GENOMIC DNA]</scope>
    <source>
        <strain evidence="11 12">ATCC:BAA-2147</strain>
    </source>
</reference>
<dbReference type="OrthoDB" id="397153at2"/>
<comment type="pathway">
    <text evidence="9">Protein modification; lipoprotein biosynthesis (signal peptide cleavage).</text>
</comment>
<keyword evidence="8 9" id="KW-0472">Membrane</keyword>
<dbReference type="KEGG" id="mans:FRW55_04005"/>
<evidence type="ECO:0000256" key="9">
    <source>
        <dbReference type="HAMAP-Rule" id="MF_00161"/>
    </source>
</evidence>
<accession>A0A5B8J7W5</accession>
<feature type="transmembrane region" description="Helical" evidence="9">
    <location>
        <begin position="108"/>
        <end position="128"/>
    </location>
</feature>
<evidence type="ECO:0000256" key="6">
    <source>
        <dbReference type="ARBA" id="ARBA00022801"/>
    </source>
</evidence>
<dbReference type="GO" id="GO:0005886">
    <property type="term" value="C:plasma membrane"/>
    <property type="evidence" value="ECO:0007669"/>
    <property type="project" value="UniProtKB-SubCell"/>
</dbReference>
<evidence type="ECO:0000256" key="4">
    <source>
        <dbReference type="ARBA" id="ARBA00022692"/>
    </source>
</evidence>
<dbReference type="EMBL" id="CP042295">
    <property type="protein sequence ID" value="QDY87286.1"/>
    <property type="molecule type" value="Genomic_DNA"/>
</dbReference>
<keyword evidence="3 9" id="KW-0645">Protease</keyword>
<dbReference type="GO" id="GO:0006508">
    <property type="term" value="P:proteolysis"/>
    <property type="evidence" value="ECO:0007669"/>
    <property type="project" value="UniProtKB-KW"/>
</dbReference>
<keyword evidence="6 9" id="KW-0378">Hydrolase</keyword>
<keyword evidence="4 9" id="KW-0812">Transmembrane</keyword>
<dbReference type="GO" id="GO:0004190">
    <property type="term" value="F:aspartic-type endopeptidase activity"/>
    <property type="evidence" value="ECO:0007669"/>
    <property type="project" value="UniProtKB-UniRule"/>
</dbReference>
<protein>
    <recommendedName>
        <fullName evidence="9">Lipoprotein signal peptidase</fullName>
        <ecNumber evidence="9">3.4.23.36</ecNumber>
    </recommendedName>
    <alternativeName>
        <fullName evidence="9">Prolipoprotein signal peptidase</fullName>
    </alternativeName>
    <alternativeName>
        <fullName evidence="9">Signal peptidase II</fullName>
        <shortName evidence="9">SPase II</shortName>
    </alternativeName>
</protein>
<feature type="active site" evidence="9">
    <location>
        <position position="178"/>
    </location>
</feature>
<gene>
    <name evidence="9" type="primary">lspA</name>
    <name evidence="11" type="ORF">FRW55_04005</name>
</gene>
<sequence length="208" mass="24357">MILVDLMNKFQSKWNDFVKYLKNNKKQIIINYCIFIVLFIVLLLIDQLTKTFIFVHGDVNKLNSDGLVYINGYWTNPETINYKSVVNYGIFGIRSIWHRGVTFLPSSFNITIIQIVSVLIFIFCIFVPLMINKKLTIFICLIASGDFGNMLDRFIFNEFVKDIFYLPWVDKGTFNLADVWVMLGAVLIFVYLLYELVLDMVKRKKNAE</sequence>
<feature type="active site" evidence="9">
    <location>
        <position position="162"/>
    </location>
</feature>
<dbReference type="UniPathway" id="UPA00665"/>
<name>A0A5B8J7W5_9MOLU</name>
<dbReference type="PRINTS" id="PR00781">
    <property type="entry name" value="LIPOSIGPTASE"/>
</dbReference>
<feature type="transmembrane region" description="Helical" evidence="9">
    <location>
        <begin position="176"/>
        <end position="194"/>
    </location>
</feature>
<keyword evidence="12" id="KW-1185">Reference proteome</keyword>
<comment type="catalytic activity">
    <reaction evidence="9">
        <text>Release of signal peptides from bacterial membrane prolipoproteins. Hydrolyzes -Xaa-Yaa-Zaa-|-(S,diacylglyceryl)Cys-, in which Xaa is hydrophobic (preferably Leu), and Yaa (Ala or Ser) and Zaa (Gly or Ala) have small, neutral side chains.</text>
        <dbReference type="EC" id="3.4.23.36"/>
    </reaction>
</comment>
<dbReference type="HAMAP" id="MF_00161">
    <property type="entry name" value="LspA"/>
    <property type="match status" value="1"/>
</dbReference>
<evidence type="ECO:0000256" key="3">
    <source>
        <dbReference type="ARBA" id="ARBA00022670"/>
    </source>
</evidence>
<dbReference type="EC" id="3.4.23.36" evidence="9"/>
<feature type="transmembrane region" description="Helical" evidence="9">
    <location>
        <begin position="135"/>
        <end position="156"/>
    </location>
</feature>
<comment type="subcellular location">
    <subcellularLocation>
        <location evidence="9">Cell membrane</location>
        <topology evidence="9">Multi-pass membrane protein</topology>
    </subcellularLocation>
</comment>
<evidence type="ECO:0000313" key="11">
    <source>
        <dbReference type="EMBL" id="QDY87286.1"/>
    </source>
</evidence>
<evidence type="ECO:0000256" key="10">
    <source>
        <dbReference type="RuleBase" id="RU004181"/>
    </source>
</evidence>
<keyword evidence="7 9" id="KW-1133">Transmembrane helix</keyword>
<keyword evidence="2 9" id="KW-1003">Cell membrane</keyword>
<comment type="function">
    <text evidence="9">This protein specifically catalyzes the removal of signal peptides from prolipoproteins.</text>
</comment>
<keyword evidence="5 9" id="KW-0064">Aspartyl protease</keyword>
<evidence type="ECO:0000256" key="8">
    <source>
        <dbReference type="ARBA" id="ARBA00023136"/>
    </source>
</evidence>
<evidence type="ECO:0000256" key="7">
    <source>
        <dbReference type="ARBA" id="ARBA00022989"/>
    </source>
</evidence>
<proteinExistence type="inferred from homology"/>
<dbReference type="PANTHER" id="PTHR33695:SF1">
    <property type="entry name" value="LIPOPROTEIN SIGNAL PEPTIDASE"/>
    <property type="match status" value="1"/>
</dbReference>
<dbReference type="InterPro" id="IPR001872">
    <property type="entry name" value="Peptidase_A8"/>
</dbReference>
<comment type="similarity">
    <text evidence="1 9 10">Belongs to the peptidase A8 family.</text>
</comment>
<feature type="transmembrane region" description="Helical" evidence="9">
    <location>
        <begin position="28"/>
        <end position="45"/>
    </location>
</feature>
<evidence type="ECO:0000313" key="12">
    <source>
        <dbReference type="Proteomes" id="UP000318927"/>
    </source>
</evidence>
<organism evidence="11 12">
    <name type="scientific">Mycoplasma anserisalpingitidis</name>
    <dbReference type="NCBI Taxonomy" id="519450"/>
    <lineage>
        <taxon>Bacteria</taxon>
        <taxon>Bacillati</taxon>
        <taxon>Mycoplasmatota</taxon>
        <taxon>Mollicutes</taxon>
        <taxon>Mycoplasmataceae</taxon>
        <taxon>Mycoplasma</taxon>
    </lineage>
</organism>
<dbReference type="AlphaFoldDB" id="A0A5B8J7W5"/>
<evidence type="ECO:0000256" key="1">
    <source>
        <dbReference type="ARBA" id="ARBA00006139"/>
    </source>
</evidence>
<dbReference type="Pfam" id="PF01252">
    <property type="entry name" value="Peptidase_A8"/>
    <property type="match status" value="1"/>
</dbReference>
<dbReference type="PANTHER" id="PTHR33695">
    <property type="entry name" value="LIPOPROTEIN SIGNAL PEPTIDASE"/>
    <property type="match status" value="1"/>
</dbReference>
<evidence type="ECO:0000256" key="2">
    <source>
        <dbReference type="ARBA" id="ARBA00022475"/>
    </source>
</evidence>
<evidence type="ECO:0000256" key="5">
    <source>
        <dbReference type="ARBA" id="ARBA00022750"/>
    </source>
</evidence>
<dbReference type="Proteomes" id="UP000318927">
    <property type="component" value="Chromosome"/>
</dbReference>